<evidence type="ECO:0000313" key="4">
    <source>
        <dbReference type="EMBL" id="MFC5139855.1"/>
    </source>
</evidence>
<dbReference type="InterPro" id="IPR011611">
    <property type="entry name" value="PfkB_dom"/>
</dbReference>
<comment type="caution">
    <text evidence="4">The sequence shown here is derived from an EMBL/GenBank/DDBJ whole genome shotgun (WGS) entry which is preliminary data.</text>
</comment>
<proteinExistence type="predicted"/>
<dbReference type="GO" id="GO:0016301">
    <property type="term" value="F:kinase activity"/>
    <property type="evidence" value="ECO:0007669"/>
    <property type="project" value="UniProtKB-KW"/>
</dbReference>
<sequence>MTAADAPDVLYVGDLVTDTAIELIRDANTITYSDRAGPWLAMRSGAKLPFAGFQDFDACGNAANAAVAGTRLGLRAALAADVGKDDTGQRIVARLQEHGVDTHLVRVHPDQHSNHHFVLRHGAERTILVKHHEFAYRWSAPTGSAVPRWVYFSSLSEHAGGYQDEIAQWLAGHPDVRLAFQPGTLQIRAGVDPLRAIYRRAEVVIMNREEAVAVTGGDHADVHDLLARLHALGPAKVVVTDGPEGAYASDGDEHLWMPPYPDPAPPVERTGAGDAFAATLVAALARGETWRTALRWAPVNSMNVVQRVGGQAGLLRLRELEELLARAGADYGPAPFPEGPPSR</sequence>
<dbReference type="Gene3D" id="3.40.1190.20">
    <property type="match status" value="1"/>
</dbReference>
<dbReference type="InterPro" id="IPR029056">
    <property type="entry name" value="Ribokinase-like"/>
</dbReference>
<dbReference type="Proteomes" id="UP001596175">
    <property type="component" value="Unassembled WGS sequence"/>
</dbReference>
<keyword evidence="5" id="KW-1185">Reference proteome</keyword>
<keyword evidence="1 4" id="KW-0808">Transferase</keyword>
<organism evidence="4 5">
    <name type="scientific">Actinomycetospora rhizophila</name>
    <dbReference type="NCBI Taxonomy" id="1416876"/>
    <lineage>
        <taxon>Bacteria</taxon>
        <taxon>Bacillati</taxon>
        <taxon>Actinomycetota</taxon>
        <taxon>Actinomycetes</taxon>
        <taxon>Pseudonocardiales</taxon>
        <taxon>Pseudonocardiaceae</taxon>
        <taxon>Actinomycetospora</taxon>
    </lineage>
</organism>
<name>A0ABV9ZFD5_9PSEU</name>
<evidence type="ECO:0000256" key="2">
    <source>
        <dbReference type="ARBA" id="ARBA00022777"/>
    </source>
</evidence>
<evidence type="ECO:0000259" key="3">
    <source>
        <dbReference type="Pfam" id="PF00294"/>
    </source>
</evidence>
<protein>
    <submittedName>
        <fullName evidence="4">Carbohydrate kinase family protein</fullName>
        <ecNumber evidence="4">2.7.1.-</ecNumber>
    </submittedName>
</protein>
<dbReference type="EC" id="2.7.1.-" evidence="4"/>
<keyword evidence="2 4" id="KW-0418">Kinase</keyword>
<dbReference type="PANTHER" id="PTHR10584">
    <property type="entry name" value="SUGAR KINASE"/>
    <property type="match status" value="1"/>
</dbReference>
<dbReference type="Pfam" id="PF00294">
    <property type="entry name" value="PfkB"/>
    <property type="match status" value="1"/>
</dbReference>
<dbReference type="RefSeq" id="WP_378022037.1">
    <property type="nucleotide sequence ID" value="NZ_JBHSKG010000008.1"/>
</dbReference>
<reference evidence="5" key="1">
    <citation type="journal article" date="2019" name="Int. J. Syst. Evol. Microbiol.">
        <title>The Global Catalogue of Microorganisms (GCM) 10K type strain sequencing project: providing services to taxonomists for standard genome sequencing and annotation.</title>
        <authorList>
            <consortium name="The Broad Institute Genomics Platform"/>
            <consortium name="The Broad Institute Genome Sequencing Center for Infectious Disease"/>
            <person name="Wu L."/>
            <person name="Ma J."/>
        </authorList>
    </citation>
    <scope>NUCLEOTIDE SEQUENCE [LARGE SCALE GENOMIC DNA]</scope>
    <source>
        <strain evidence="5">XZYJ18</strain>
    </source>
</reference>
<accession>A0ABV9ZFD5</accession>
<evidence type="ECO:0000313" key="5">
    <source>
        <dbReference type="Proteomes" id="UP001596175"/>
    </source>
</evidence>
<gene>
    <name evidence="4" type="ORF">ACFPK1_16560</name>
</gene>
<feature type="domain" description="Carbohydrate kinase PfkB" evidence="3">
    <location>
        <begin position="57"/>
        <end position="313"/>
    </location>
</feature>
<dbReference type="EMBL" id="JBHSKG010000008">
    <property type="protein sequence ID" value="MFC5139855.1"/>
    <property type="molecule type" value="Genomic_DNA"/>
</dbReference>
<dbReference type="SUPFAM" id="SSF53613">
    <property type="entry name" value="Ribokinase-like"/>
    <property type="match status" value="1"/>
</dbReference>
<dbReference type="PANTHER" id="PTHR10584:SF166">
    <property type="entry name" value="RIBOKINASE"/>
    <property type="match status" value="1"/>
</dbReference>
<evidence type="ECO:0000256" key="1">
    <source>
        <dbReference type="ARBA" id="ARBA00022679"/>
    </source>
</evidence>